<reference evidence="1 2" key="1">
    <citation type="journal article" date="2012" name="J. Biotechnol.">
        <title>Genome sequence of the plant growth promoting strain Bacillus amyloliquefaciens subsp. plantarum B9601-Y2 and expression of mersacidin and other secondary metabolites.</title>
        <authorList>
            <person name="He P."/>
            <person name="Hao K."/>
            <person name="Blom J."/>
            <person name="Ruckert C."/>
            <person name="Vater J."/>
            <person name="Mao Z."/>
            <person name="Wu Y."/>
            <person name="Hou M."/>
            <person name="He P."/>
            <person name="He Y."/>
            <person name="Borriss R."/>
        </authorList>
    </citation>
    <scope>NUCLEOTIDE SEQUENCE [LARGE SCALE GENOMIC DNA]</scope>
    <source>
        <strain evidence="1">Y2</strain>
    </source>
</reference>
<evidence type="ECO:0000313" key="2">
    <source>
        <dbReference type="Proteomes" id="UP000002878"/>
    </source>
</evidence>
<accession>I2C5N7</accession>
<protein>
    <recommendedName>
        <fullName evidence="3">SPBc2 prophage-derived protein YopK</fullName>
    </recommendedName>
</protein>
<dbReference type="PATRIC" id="fig|1126211.3.peg.1897"/>
<dbReference type="RefSeq" id="WP_014417907.1">
    <property type="nucleotide sequence ID" value="NC_017061.1"/>
</dbReference>
<evidence type="ECO:0000313" key="1">
    <source>
        <dbReference type="EMBL" id="AFJ61961.1"/>
    </source>
</evidence>
<proteinExistence type="predicted"/>
<name>I2C5N7_BACAY</name>
<dbReference type="NCBIfam" id="NF038310">
    <property type="entry name" value="lysogeny_AimR"/>
    <property type="match status" value="1"/>
</dbReference>
<dbReference type="InterPro" id="IPR047705">
    <property type="entry name" value="AimR-like"/>
</dbReference>
<dbReference type="SUPFAM" id="SSF48452">
    <property type="entry name" value="TPR-like"/>
    <property type="match status" value="1"/>
</dbReference>
<dbReference type="KEGG" id="bqy:MUS_1994"/>
<evidence type="ECO:0008006" key="3">
    <source>
        <dbReference type="Google" id="ProtNLM"/>
    </source>
</evidence>
<sequence>MNLKQMIKNECEKDNQLAAKLSKIAGYEKVNGFYKFINTPEKEMDNLGGLINIVKSLFPDNEEQLLSDYFLSLDPNKKSARQSVEYADLNQWNALTDKIVSNLCESSNSISREWGQVYSLHRKLNNNKISINEAIRETGKYRIKSPEMYSFSNIMIMYEYLKIGEFGLMKSTAQFLEIDELSDGFIKDSYSGRIELLKANISLNDYELEETRKHCSAVIEECNNNRLIVFSYLTLGNTYIFEDYAKAKLCYEKGLNFAKDNSHHHYKLRLALCFLDNVWARENKWVDFESQEIPDMIEAAFYLTNTKETKKAEDVIKKIEEHDVLDDDLGFLYHVKGLLYNDMSHFHESIKKFKKSGDRLCLNLPLIELKKRGYSDEILNLIAL</sequence>
<dbReference type="Proteomes" id="UP000002878">
    <property type="component" value="Chromosome"/>
</dbReference>
<dbReference type="Pfam" id="PF22871">
    <property type="entry name" value="AimR"/>
    <property type="match status" value="1"/>
</dbReference>
<dbReference type="Gene3D" id="1.25.40.10">
    <property type="entry name" value="Tetratricopeptide repeat domain"/>
    <property type="match status" value="1"/>
</dbReference>
<dbReference type="HOGENOM" id="CLU_060259_0_0_9"/>
<dbReference type="EMBL" id="CP003332">
    <property type="protein sequence ID" value="AFJ61961.1"/>
    <property type="molecule type" value="Genomic_DNA"/>
</dbReference>
<dbReference type="InterPro" id="IPR011990">
    <property type="entry name" value="TPR-like_helical_dom_sf"/>
</dbReference>
<dbReference type="AlphaFoldDB" id="I2C5N7"/>
<dbReference type="KEGG" id="bya:BANAU_1775"/>
<gene>
    <name evidence="1" type="ORF">MUS_1994</name>
</gene>
<organism evidence="1 2">
    <name type="scientific">Bacillus amyloliquefaciens (strain Y2)</name>
    <name type="common">Bacillus amyloliquefaciens subsp. plantarum (strain B9601-Y2)</name>
    <dbReference type="NCBI Taxonomy" id="1155777"/>
    <lineage>
        <taxon>Bacteria</taxon>
        <taxon>Bacillati</taxon>
        <taxon>Bacillota</taxon>
        <taxon>Bacilli</taxon>
        <taxon>Bacillales</taxon>
        <taxon>Bacillaceae</taxon>
        <taxon>Bacillus</taxon>
        <taxon>Bacillus amyloliquefaciens group</taxon>
    </lineage>
</organism>